<feature type="compositionally biased region" description="Polar residues" evidence="1">
    <location>
        <begin position="43"/>
        <end position="52"/>
    </location>
</feature>
<feature type="transmembrane region" description="Helical" evidence="2">
    <location>
        <begin position="145"/>
        <end position="168"/>
    </location>
</feature>
<keyword evidence="2" id="KW-1133">Transmembrane helix</keyword>
<evidence type="ECO:0000313" key="6">
    <source>
        <dbReference type="EMBL" id="KRN21369.1"/>
    </source>
</evidence>
<proteinExistence type="predicted"/>
<protein>
    <recommendedName>
        <fullName evidence="8">Zinc-ribbon domain-containing protein</fullName>
    </recommendedName>
</protein>
<dbReference type="Pfam" id="PF22813">
    <property type="entry name" value="TcaA_2nd"/>
    <property type="match status" value="1"/>
</dbReference>
<accession>A0A0R2EYE6</accession>
<dbReference type="InterPro" id="IPR054529">
    <property type="entry name" value="TcaA_2nd"/>
</dbReference>
<organism evidence="6 7">
    <name type="scientific">Secundilactobacillus similis DSM 23365 = JCM 2765</name>
    <dbReference type="NCBI Taxonomy" id="1423804"/>
    <lineage>
        <taxon>Bacteria</taxon>
        <taxon>Bacillati</taxon>
        <taxon>Bacillota</taxon>
        <taxon>Bacilli</taxon>
        <taxon>Lactobacillales</taxon>
        <taxon>Lactobacillaceae</taxon>
        <taxon>Secundilactobacillus</taxon>
    </lineage>
</organism>
<dbReference type="Pfam" id="PF13240">
    <property type="entry name" value="Zn_Ribbon_1"/>
    <property type="match status" value="1"/>
</dbReference>
<dbReference type="PANTHER" id="PTHR40038:SF1">
    <property type="entry name" value="MEMBRANE-ASSOCIATED PROTEIN TCAA"/>
    <property type="match status" value="1"/>
</dbReference>
<feature type="compositionally biased region" description="Low complexity" evidence="1">
    <location>
        <begin position="58"/>
        <end position="69"/>
    </location>
</feature>
<evidence type="ECO:0000259" key="4">
    <source>
        <dbReference type="Pfam" id="PF22813"/>
    </source>
</evidence>
<dbReference type="InterPro" id="IPR026870">
    <property type="entry name" value="Zinc_ribbon_dom"/>
</dbReference>
<gene>
    <name evidence="6" type="ORF">FD14_GL001111</name>
</gene>
<comment type="caution">
    <text evidence="6">The sequence shown here is derived from an EMBL/GenBank/DDBJ whole genome shotgun (WGS) entry which is preliminary data.</text>
</comment>
<evidence type="ECO:0008006" key="8">
    <source>
        <dbReference type="Google" id="ProtNLM"/>
    </source>
</evidence>
<keyword evidence="2" id="KW-0812">Transmembrane</keyword>
<dbReference type="RefSeq" id="WP_054734697.1">
    <property type="nucleotide sequence ID" value="NZ_AYZM01000117.1"/>
</dbReference>
<dbReference type="Proteomes" id="UP000051442">
    <property type="component" value="Unassembled WGS sequence"/>
</dbReference>
<keyword evidence="2" id="KW-0472">Membrane</keyword>
<keyword evidence="7" id="KW-1185">Reference proteome</keyword>
<feature type="compositionally biased region" description="Basic residues" evidence="1">
    <location>
        <begin position="131"/>
        <end position="142"/>
    </location>
</feature>
<sequence>MATDGSGDGQATMFCPNCGTKVLVTDAFCANCGAELAAFRPNTSADAPQQNAPEPVTPRQESQPQSASEQAERQPAEPRQDAQPQSAQQPVAPRQYTPQQSMPERGGQQPTPAQSVIQQPAQPAQPVPHRAATRPRQPRSKGQRIGLIAGAIVVVLLVILGVMGNNYYSKANTIKRIVTAAKGNQASLADYFYTTDPTFKVTKTSLKPMVRYLQQDPAALNQFQEGLTNSGQFEKGHLLLTQHGHHFLVFPKYQVQVRPVYVSVTVNKKNAKLKQDDQLIATSTSADYTKKIGPLVPGLYNLASSAKISGRQLTNTNTYHLNQDNQTIPLTLKTITFDVDGPAGTEVMINSQRQGKIDSSGVLTLKDFPWTDQMKIQGVYRNGKTVVKSQPVALDESTGDPEVSIDFPGLVDQADADTFFNNLGDATSILSNTGDIDQASDDDGDDLSTFFAGGDSDSNYQEFVKMGKGYYDDDDIDGTEITASIDNVQLSSQDSSDVTFEFKYKFDNGDHYHVQVFKYTANVIVRDNSDYPLQIKSLTPAQSVDTYNEDE</sequence>
<feature type="domain" description="Zinc-ribbon" evidence="3">
    <location>
        <begin position="14"/>
        <end position="36"/>
    </location>
</feature>
<reference evidence="6 7" key="1">
    <citation type="journal article" date="2015" name="Genome Announc.">
        <title>Expanding the biotechnology potential of lactobacilli through comparative genomics of 213 strains and associated genera.</title>
        <authorList>
            <person name="Sun Z."/>
            <person name="Harris H.M."/>
            <person name="McCann A."/>
            <person name="Guo C."/>
            <person name="Argimon S."/>
            <person name="Zhang W."/>
            <person name="Yang X."/>
            <person name="Jeffery I.B."/>
            <person name="Cooney J.C."/>
            <person name="Kagawa T.F."/>
            <person name="Liu W."/>
            <person name="Song Y."/>
            <person name="Salvetti E."/>
            <person name="Wrobel A."/>
            <person name="Rasinkangas P."/>
            <person name="Parkhill J."/>
            <person name="Rea M.C."/>
            <person name="O'Sullivan O."/>
            <person name="Ritari J."/>
            <person name="Douillard F.P."/>
            <person name="Paul Ross R."/>
            <person name="Yang R."/>
            <person name="Briner A.E."/>
            <person name="Felis G.E."/>
            <person name="de Vos W.M."/>
            <person name="Barrangou R."/>
            <person name="Klaenhammer T.R."/>
            <person name="Caufield P.W."/>
            <person name="Cui Y."/>
            <person name="Zhang H."/>
            <person name="O'Toole P.W."/>
        </authorList>
    </citation>
    <scope>NUCLEOTIDE SEQUENCE [LARGE SCALE GENOMIC DNA]</scope>
    <source>
        <strain evidence="6 7">DSM 23365</strain>
    </source>
</reference>
<feature type="region of interest" description="Disordered" evidence="1">
    <location>
        <begin position="43"/>
        <end position="142"/>
    </location>
</feature>
<feature type="compositionally biased region" description="Low complexity" evidence="1">
    <location>
        <begin position="81"/>
        <end position="95"/>
    </location>
</feature>
<dbReference type="InterPro" id="IPR054530">
    <property type="entry name" value="TcaA_4th"/>
</dbReference>
<dbReference type="AlphaFoldDB" id="A0A0R2EYE6"/>
<evidence type="ECO:0000259" key="5">
    <source>
        <dbReference type="Pfam" id="PF22820"/>
    </source>
</evidence>
<evidence type="ECO:0000313" key="7">
    <source>
        <dbReference type="Proteomes" id="UP000051442"/>
    </source>
</evidence>
<evidence type="ECO:0000259" key="3">
    <source>
        <dbReference type="Pfam" id="PF13240"/>
    </source>
</evidence>
<dbReference type="PATRIC" id="fig|1423804.4.peg.1193"/>
<feature type="domain" description="TcaA 4th" evidence="5">
    <location>
        <begin position="333"/>
        <end position="407"/>
    </location>
</feature>
<dbReference type="PANTHER" id="PTHR40038">
    <property type="entry name" value="MEMBRANE-ASSOCIATED PROTEIN TCAA"/>
    <property type="match status" value="1"/>
</dbReference>
<feature type="compositionally biased region" description="Low complexity" evidence="1">
    <location>
        <begin position="112"/>
        <end position="130"/>
    </location>
</feature>
<feature type="domain" description="TcaA second" evidence="4">
    <location>
        <begin position="172"/>
        <end position="257"/>
    </location>
</feature>
<dbReference type="Pfam" id="PF22820">
    <property type="entry name" value="TcaA_3rd_4th"/>
    <property type="match status" value="1"/>
</dbReference>
<evidence type="ECO:0000256" key="2">
    <source>
        <dbReference type="SAM" id="Phobius"/>
    </source>
</evidence>
<feature type="compositionally biased region" description="Basic and acidic residues" evidence="1">
    <location>
        <begin position="70"/>
        <end position="80"/>
    </location>
</feature>
<dbReference type="STRING" id="1423804.FD14_GL001111"/>
<dbReference type="GO" id="GO:0005886">
    <property type="term" value="C:plasma membrane"/>
    <property type="evidence" value="ECO:0007669"/>
    <property type="project" value="UniProtKB-SubCell"/>
</dbReference>
<dbReference type="OrthoDB" id="2327418at2"/>
<dbReference type="EMBL" id="AYZM01000117">
    <property type="protein sequence ID" value="KRN21369.1"/>
    <property type="molecule type" value="Genomic_DNA"/>
</dbReference>
<name>A0A0R2EYE6_9LACO</name>
<evidence type="ECO:0000256" key="1">
    <source>
        <dbReference type="SAM" id="MobiDB-lite"/>
    </source>
</evidence>